<comment type="similarity">
    <text evidence="1">Belongs to the cytochrome P450 family.</text>
</comment>
<dbReference type="InterPro" id="IPR050182">
    <property type="entry name" value="Cytochrome_P450_fam2"/>
</dbReference>
<dbReference type="GO" id="GO:0006082">
    <property type="term" value="P:organic acid metabolic process"/>
    <property type="evidence" value="ECO:0007669"/>
    <property type="project" value="TreeGrafter"/>
</dbReference>
<evidence type="ECO:0000313" key="6">
    <source>
        <dbReference type="Proteomes" id="UP000288716"/>
    </source>
</evidence>
<sequence>MILFDSNYLEFALVTLITLVIYNLVNQRKRKTIPGPFCLPVVGYLPFIKDELHISLTKLAEKYGPIFRIKLGSIEAIVLNDYQSIVDTLVKSEVSARPLNTIFNAIENNLSMALSEGERWKEQRKFTTKKLRDFGVGKRDIEQTILHEINSFCIELDTQNGIPNNLFTLITGFTLNIILQFLGNKRIDNNSEYFQNLRKILSEEPENAPKFTTIGSYFPNLIDLCIKFKLFGVEKVIDALLTVKKFGTELVVQRENECIETSGDLGYIDEFIKEIQAAKKKSFT</sequence>
<evidence type="ECO:0000256" key="3">
    <source>
        <dbReference type="ARBA" id="ARBA00023004"/>
    </source>
</evidence>
<dbReference type="GO" id="GO:0020037">
    <property type="term" value="F:heme binding"/>
    <property type="evidence" value="ECO:0007669"/>
    <property type="project" value="InterPro"/>
</dbReference>
<dbReference type="InterPro" id="IPR002401">
    <property type="entry name" value="Cyt_P450_E_grp-I"/>
</dbReference>
<dbReference type="EMBL" id="NCKV01015770">
    <property type="protein sequence ID" value="RWS20733.1"/>
    <property type="molecule type" value="Genomic_DNA"/>
</dbReference>
<comment type="caution">
    <text evidence="5">The sequence shown here is derived from an EMBL/GenBank/DDBJ whole genome shotgun (WGS) entry which is preliminary data.</text>
</comment>
<dbReference type="GO" id="GO:0006805">
    <property type="term" value="P:xenobiotic metabolic process"/>
    <property type="evidence" value="ECO:0007669"/>
    <property type="project" value="TreeGrafter"/>
</dbReference>
<dbReference type="GO" id="GO:0016712">
    <property type="term" value="F:oxidoreductase activity, acting on paired donors, with incorporation or reduction of molecular oxygen, reduced flavin or flavoprotein as one donor, and incorporation of one atom of oxygen"/>
    <property type="evidence" value="ECO:0007669"/>
    <property type="project" value="TreeGrafter"/>
</dbReference>
<dbReference type="Pfam" id="PF00067">
    <property type="entry name" value="p450"/>
    <property type="match status" value="1"/>
</dbReference>
<evidence type="ECO:0000256" key="2">
    <source>
        <dbReference type="ARBA" id="ARBA00022723"/>
    </source>
</evidence>
<proteinExistence type="inferred from homology"/>
<gene>
    <name evidence="5" type="ORF">B4U80_12021</name>
</gene>
<evidence type="ECO:0000256" key="4">
    <source>
        <dbReference type="ARBA" id="ARBA00023033"/>
    </source>
</evidence>
<keyword evidence="4" id="KW-0560">Oxidoreductase</keyword>
<dbReference type="STRING" id="299467.A0A443RZT0"/>
<keyword evidence="2" id="KW-0479">Metal-binding</keyword>
<dbReference type="InterPro" id="IPR001128">
    <property type="entry name" value="Cyt_P450"/>
</dbReference>
<dbReference type="AlphaFoldDB" id="A0A443RZT0"/>
<evidence type="ECO:0000256" key="1">
    <source>
        <dbReference type="ARBA" id="ARBA00010617"/>
    </source>
</evidence>
<dbReference type="Proteomes" id="UP000288716">
    <property type="component" value="Unassembled WGS sequence"/>
</dbReference>
<dbReference type="SUPFAM" id="SSF48264">
    <property type="entry name" value="Cytochrome P450"/>
    <property type="match status" value="1"/>
</dbReference>
<dbReference type="PRINTS" id="PR00463">
    <property type="entry name" value="EP450I"/>
</dbReference>
<keyword evidence="3" id="KW-0408">Iron</keyword>
<dbReference type="PANTHER" id="PTHR24300:SF403">
    <property type="entry name" value="CYTOCHROME P450 306A1"/>
    <property type="match status" value="1"/>
</dbReference>
<dbReference type="VEuPathDB" id="VectorBase:LDEU011307"/>
<dbReference type="GO" id="GO:0008395">
    <property type="term" value="F:steroid hydroxylase activity"/>
    <property type="evidence" value="ECO:0007669"/>
    <property type="project" value="TreeGrafter"/>
</dbReference>
<keyword evidence="4" id="KW-0503">Monooxygenase</keyword>
<dbReference type="PANTHER" id="PTHR24300">
    <property type="entry name" value="CYTOCHROME P450 508A4-RELATED"/>
    <property type="match status" value="1"/>
</dbReference>
<dbReference type="GO" id="GO:0005506">
    <property type="term" value="F:iron ion binding"/>
    <property type="evidence" value="ECO:0007669"/>
    <property type="project" value="InterPro"/>
</dbReference>
<dbReference type="Gene3D" id="1.10.630.10">
    <property type="entry name" value="Cytochrome P450"/>
    <property type="match status" value="1"/>
</dbReference>
<organism evidence="5 6">
    <name type="scientific">Leptotrombidium deliense</name>
    <dbReference type="NCBI Taxonomy" id="299467"/>
    <lineage>
        <taxon>Eukaryota</taxon>
        <taxon>Metazoa</taxon>
        <taxon>Ecdysozoa</taxon>
        <taxon>Arthropoda</taxon>
        <taxon>Chelicerata</taxon>
        <taxon>Arachnida</taxon>
        <taxon>Acari</taxon>
        <taxon>Acariformes</taxon>
        <taxon>Trombidiformes</taxon>
        <taxon>Prostigmata</taxon>
        <taxon>Anystina</taxon>
        <taxon>Parasitengona</taxon>
        <taxon>Trombiculoidea</taxon>
        <taxon>Trombiculidae</taxon>
        <taxon>Leptotrombidium</taxon>
    </lineage>
</organism>
<feature type="non-terminal residue" evidence="5">
    <location>
        <position position="284"/>
    </location>
</feature>
<evidence type="ECO:0000313" key="5">
    <source>
        <dbReference type="EMBL" id="RWS20733.1"/>
    </source>
</evidence>
<keyword evidence="6" id="KW-1185">Reference proteome</keyword>
<dbReference type="OrthoDB" id="6486579at2759"/>
<dbReference type="InterPro" id="IPR036396">
    <property type="entry name" value="Cyt_P450_sf"/>
</dbReference>
<protein>
    <submittedName>
        <fullName evidence="5">Cytochrome P450 2J6-like protein</fullName>
    </submittedName>
</protein>
<dbReference type="GO" id="GO:0005737">
    <property type="term" value="C:cytoplasm"/>
    <property type="evidence" value="ECO:0007669"/>
    <property type="project" value="TreeGrafter"/>
</dbReference>
<accession>A0A443RZT0</accession>
<reference evidence="5 6" key="1">
    <citation type="journal article" date="2018" name="Gigascience">
        <title>Genomes of trombidid mites reveal novel predicted allergens and laterally-transferred genes associated with secondary metabolism.</title>
        <authorList>
            <person name="Dong X."/>
            <person name="Chaisiri K."/>
            <person name="Xia D."/>
            <person name="Armstrong S.D."/>
            <person name="Fang Y."/>
            <person name="Donnelly M.J."/>
            <person name="Kadowaki T."/>
            <person name="McGarry J.W."/>
            <person name="Darby A.C."/>
            <person name="Makepeace B.L."/>
        </authorList>
    </citation>
    <scope>NUCLEOTIDE SEQUENCE [LARGE SCALE GENOMIC DNA]</scope>
    <source>
        <strain evidence="5">UoL-UT</strain>
    </source>
</reference>
<name>A0A443RZT0_9ACAR</name>